<accession>A0A174HCR2</accession>
<keyword evidence="2" id="KW-0963">Cytoplasm</keyword>
<dbReference type="GO" id="GO:0003723">
    <property type="term" value="F:RNA binding"/>
    <property type="evidence" value="ECO:0007669"/>
    <property type="project" value="UniProtKB-UniRule"/>
</dbReference>
<feature type="compositionally biased region" description="Basic residues" evidence="8">
    <location>
        <begin position="318"/>
        <end position="328"/>
    </location>
</feature>
<keyword evidence="3 7" id="KW-0489">Methyltransferase</keyword>
<dbReference type="PROSITE" id="PS01153">
    <property type="entry name" value="NOL1_NOP2_SUN"/>
    <property type="match status" value="1"/>
</dbReference>
<keyword evidence="5 7" id="KW-0949">S-adenosyl-L-methionine</keyword>
<dbReference type="InterPro" id="IPR031340">
    <property type="entry name" value="RsmF_methylt_CI"/>
</dbReference>
<reference evidence="10 11" key="1">
    <citation type="submission" date="2015-09" db="EMBL/GenBank/DDBJ databases">
        <authorList>
            <consortium name="Pathogen Informatics"/>
        </authorList>
    </citation>
    <scope>NUCLEOTIDE SEQUENCE [LARGE SCALE GENOMIC DNA]</scope>
    <source>
        <strain evidence="10 11">2789STDY5834885</strain>
    </source>
</reference>
<gene>
    <name evidence="10" type="primary">rsmF_1</name>
    <name evidence="10" type="ORF">ERS852498_00297</name>
</gene>
<dbReference type="Gene3D" id="2.30.130.60">
    <property type="match status" value="1"/>
</dbReference>
<feature type="binding site" evidence="7">
    <location>
        <position position="134"/>
    </location>
    <ligand>
        <name>S-adenosyl-L-methionine</name>
        <dbReference type="ChEBI" id="CHEBI:59789"/>
    </ligand>
</feature>
<keyword evidence="4 7" id="KW-0808">Transferase</keyword>
<sequence length="477" mass="53254">MAQLPQEFLTRMQEMLGDEFDAFLTSYDAPRTAGLRVNTKKCRTEDFPPLVPGTWKKIPWIPNGYFVPDGMRMGQSPLYTAGVFYLQEPSAMTPASRLPIEPGERVLDLCAAPGGKATELNARLKGTGLLVANDISNARAKALLRNLELFGSENVLVTNETPAGLADVFPGFFDKILVDAPCSGEGMFRKDEAVIGTWTPERPDFFADLQREITSNAVKMLRPGGLMMYSTCTFAPQEDEGTVSFLLENFPEMELIEMEGYEGFSKGNPVWGNGDPEIEKTVRIWPHKMNGEGHYLALFRKKGEAIPYETEEKPIEKKNKKQKNRKKDRGTEAPGPSKAEKQILSDFLSRMTAPIPVEELEVRAGKVYHSPSLPDGVRNLHFLRNGLYLGELKKDRFEPSQPFAVTLAADKFKDYMNLKADDERTEKYLHGETISVEPGETASPSGWKLVCVDGFGLGWGKLVNGTLKNKYPVGWRK</sequence>
<dbReference type="EMBL" id="CZAL01000001">
    <property type="protein sequence ID" value="CUO70940.1"/>
    <property type="molecule type" value="Genomic_DNA"/>
</dbReference>
<evidence type="ECO:0000256" key="4">
    <source>
        <dbReference type="ARBA" id="ARBA00022679"/>
    </source>
</evidence>
<dbReference type="SUPFAM" id="SSF53335">
    <property type="entry name" value="S-adenosyl-L-methionine-dependent methyltransferases"/>
    <property type="match status" value="1"/>
</dbReference>
<dbReference type="AlphaFoldDB" id="A0A174HCR2"/>
<keyword evidence="6 7" id="KW-0694">RNA-binding</keyword>
<dbReference type="Gene3D" id="3.40.50.150">
    <property type="entry name" value="Vaccinia Virus protein VP39"/>
    <property type="match status" value="1"/>
</dbReference>
<dbReference type="InterPro" id="IPR023267">
    <property type="entry name" value="RCMT"/>
</dbReference>
<dbReference type="InterPro" id="IPR001678">
    <property type="entry name" value="MeTrfase_RsmB-F_NOP2_dom"/>
</dbReference>
<evidence type="ECO:0000256" key="3">
    <source>
        <dbReference type="ARBA" id="ARBA00022603"/>
    </source>
</evidence>
<protein>
    <submittedName>
        <fullName evidence="10">Ribosomal RNA small subunit methyltransferase F</fullName>
        <ecNumber evidence="10">2.1.1.178</ecNumber>
    </submittedName>
</protein>
<dbReference type="PROSITE" id="PS51686">
    <property type="entry name" value="SAM_MT_RSMB_NOP"/>
    <property type="match status" value="1"/>
</dbReference>
<evidence type="ECO:0000313" key="10">
    <source>
        <dbReference type="EMBL" id="CUO70940.1"/>
    </source>
</evidence>
<dbReference type="Proteomes" id="UP000095709">
    <property type="component" value="Unassembled WGS sequence"/>
</dbReference>
<evidence type="ECO:0000256" key="5">
    <source>
        <dbReference type="ARBA" id="ARBA00022691"/>
    </source>
</evidence>
<dbReference type="PRINTS" id="PR02008">
    <property type="entry name" value="RCMTFAMILY"/>
</dbReference>
<dbReference type="Pfam" id="PF17125">
    <property type="entry name" value="Methyltr_RsmF_N"/>
    <property type="match status" value="1"/>
</dbReference>
<dbReference type="Pfam" id="PF17126">
    <property type="entry name" value="RsmF_methylt_CI"/>
    <property type="match status" value="1"/>
</dbReference>
<evidence type="ECO:0000256" key="8">
    <source>
        <dbReference type="SAM" id="MobiDB-lite"/>
    </source>
</evidence>
<evidence type="ECO:0000256" key="1">
    <source>
        <dbReference type="ARBA" id="ARBA00007494"/>
    </source>
</evidence>
<feature type="binding site" evidence="7">
    <location>
        <position position="179"/>
    </location>
    <ligand>
        <name>S-adenosyl-L-methionine</name>
        <dbReference type="ChEBI" id="CHEBI:59789"/>
    </ligand>
</feature>
<dbReference type="PANTHER" id="PTHR22807">
    <property type="entry name" value="NOP2 YEAST -RELATED NOL1/NOP2/FMU SUN DOMAIN-CONTAINING"/>
    <property type="match status" value="1"/>
</dbReference>
<dbReference type="GO" id="GO:0001510">
    <property type="term" value="P:RNA methylation"/>
    <property type="evidence" value="ECO:0007669"/>
    <property type="project" value="InterPro"/>
</dbReference>
<feature type="region of interest" description="Disordered" evidence="8">
    <location>
        <begin position="310"/>
        <end position="340"/>
    </location>
</feature>
<comment type="similarity">
    <text evidence="1 7">Belongs to the class I-like SAM-binding methyltransferase superfamily. RsmB/NOP family.</text>
</comment>
<dbReference type="CDD" id="cd02440">
    <property type="entry name" value="AdoMet_MTases"/>
    <property type="match status" value="1"/>
</dbReference>
<dbReference type="InterPro" id="IPR049560">
    <property type="entry name" value="MeTrfase_RsmB-F_NOP2_cat"/>
</dbReference>
<feature type="active site" description="Nucleophile" evidence="7">
    <location>
        <position position="232"/>
    </location>
</feature>
<proteinExistence type="inferred from homology"/>
<evidence type="ECO:0000256" key="2">
    <source>
        <dbReference type="ARBA" id="ARBA00022490"/>
    </source>
</evidence>
<dbReference type="CDD" id="cd21147">
    <property type="entry name" value="RsmF_methylt_CTD1"/>
    <property type="match status" value="1"/>
</dbReference>
<evidence type="ECO:0000313" key="11">
    <source>
        <dbReference type="Proteomes" id="UP000095709"/>
    </source>
</evidence>
<evidence type="ECO:0000259" key="9">
    <source>
        <dbReference type="PROSITE" id="PS51686"/>
    </source>
</evidence>
<dbReference type="RefSeq" id="WP_055265092.1">
    <property type="nucleotide sequence ID" value="NZ_CZAL01000001.1"/>
</dbReference>
<dbReference type="InterPro" id="IPR027391">
    <property type="entry name" value="Nol1_Nop2_Fmu_2"/>
</dbReference>
<feature type="binding site" evidence="7">
    <location>
        <begin position="110"/>
        <end position="116"/>
    </location>
    <ligand>
        <name>S-adenosyl-L-methionine</name>
        <dbReference type="ChEBI" id="CHEBI:59789"/>
    </ligand>
</feature>
<dbReference type="GO" id="GO:0008173">
    <property type="term" value="F:RNA methyltransferase activity"/>
    <property type="evidence" value="ECO:0007669"/>
    <property type="project" value="InterPro"/>
</dbReference>
<dbReference type="Pfam" id="PF13636">
    <property type="entry name" value="Methyltranf_PUA"/>
    <property type="match status" value="1"/>
</dbReference>
<dbReference type="InterPro" id="IPR031341">
    <property type="entry name" value="Methyltr_RsmF_N"/>
</dbReference>
<comment type="caution">
    <text evidence="7">Lacks conserved residue(s) required for the propagation of feature annotation.</text>
</comment>
<dbReference type="PANTHER" id="PTHR22807:SF30">
    <property type="entry name" value="28S RRNA (CYTOSINE(4447)-C(5))-METHYLTRANSFERASE-RELATED"/>
    <property type="match status" value="1"/>
</dbReference>
<organism evidence="10 11">
    <name type="scientific">Fusicatenibacter saccharivorans</name>
    <dbReference type="NCBI Taxonomy" id="1150298"/>
    <lineage>
        <taxon>Bacteria</taxon>
        <taxon>Bacillati</taxon>
        <taxon>Bacillota</taxon>
        <taxon>Clostridia</taxon>
        <taxon>Lachnospirales</taxon>
        <taxon>Lachnospiraceae</taxon>
        <taxon>Fusicatenibacter</taxon>
    </lineage>
</organism>
<dbReference type="InterPro" id="IPR018314">
    <property type="entry name" value="RsmB/NOL1/NOP2-like_CS"/>
</dbReference>
<dbReference type="InterPro" id="IPR029063">
    <property type="entry name" value="SAM-dependent_MTases_sf"/>
</dbReference>
<evidence type="ECO:0000256" key="6">
    <source>
        <dbReference type="ARBA" id="ARBA00022884"/>
    </source>
</evidence>
<dbReference type="Pfam" id="PF01189">
    <property type="entry name" value="Methyltr_RsmB-F"/>
    <property type="match status" value="1"/>
</dbReference>
<evidence type="ECO:0000256" key="7">
    <source>
        <dbReference type="PROSITE-ProRule" id="PRU01023"/>
    </source>
</evidence>
<dbReference type="EC" id="2.1.1.178" evidence="10"/>
<name>A0A174HCR2_9FIRM</name>
<feature type="domain" description="SAM-dependent MTase RsmB/NOP-type" evidence="9">
    <location>
        <begin position="1"/>
        <end position="302"/>
    </location>
</feature>
<dbReference type="Gene3D" id="3.30.70.1170">
    <property type="entry name" value="Sun protein, domain 3"/>
    <property type="match status" value="1"/>
</dbReference>